<dbReference type="InterPro" id="IPR053090">
    <property type="entry name" value="Centromere_KNL-2_homolog"/>
</dbReference>
<dbReference type="AlphaFoldDB" id="A0AA38CQY8"/>
<sequence length="803" mass="90009">VYLYKWFLIRVGGNHPENGTPENGVQVALEGYTTSDLLDHEKFRTAPIEFRIEKCKLRTVDGKYILLMGAIDEQNTYDNGFPIQVIHLFLTGFPFNWDKLICTCYDQPNLNTSVLLASKGKEYAWQEKDETLNSDHSRIHMEYMGTGKPNLLDLKGKRFKAEKNISKVTSPRESLVRCNKKERDGSPHIRSLKRLKCGNSRKKSEPKVFSPFEGLLENSNVPKESGGNLSLSSCTASVKTEHMTPEKMYPGTITFEHFDSDDDLTESGVKLSRNSHNFSVPQDARDSVKGKNDALKYNVFKTMKDTREYKKQIDSVSFLVEPKLTQRVHSVTKESGSVNQTSGNIVSAEDSVHQQINKNKSDQSVMVNLHLEQFKNNFSSGEQTLIFLIPVSEFPDAICKAGKLISRDGSHAMRNGTDESSQASRGESCGEITEAAVKKMVDTEHDSHRKEIINTRVLGEEFKNLTQFPSNPDFRVISDELISSRTDGKGQLEVDCSIAEAVDFDFICMKEDLQNNDVNKQVNKSGIKTRTAERRKRWTDQSPELSEAFVCNQTTVNGGVMLKCNDIDQIASEVEDDMGSKHCAEIDDDFIHTKEDVLCASEENKLSSLTENHLNNDANKPFKQVHKSGTTRRESSNIRTRSTYQRPELTEASVCYQTTVNDDVMLRCNDIDATSGTNPYQVASEIEHSMASKHCTGIGQNCREGNGDGEEGTEQNSMTITEKKMQTQTSKRHILKALPPPLPSRRVNTTPEEVSKAFGLKTSRSGRLLVPPLANWCNQSIAYDMDGGIIAILDASSQRNKDN</sequence>
<keyword evidence="4" id="KW-1185">Reference proteome</keyword>
<feature type="domain" description="SANTA" evidence="2">
    <location>
        <begin position="1"/>
        <end position="99"/>
    </location>
</feature>
<name>A0AA38CQY8_TAXCH</name>
<evidence type="ECO:0000256" key="1">
    <source>
        <dbReference type="SAM" id="MobiDB-lite"/>
    </source>
</evidence>
<evidence type="ECO:0000259" key="2">
    <source>
        <dbReference type="Pfam" id="PF09133"/>
    </source>
</evidence>
<feature type="region of interest" description="Disordered" evidence="1">
    <location>
        <begin position="409"/>
        <end position="429"/>
    </location>
</feature>
<feature type="non-terminal residue" evidence="3">
    <location>
        <position position="803"/>
    </location>
</feature>
<evidence type="ECO:0000313" key="3">
    <source>
        <dbReference type="EMBL" id="KAH9304775.1"/>
    </source>
</evidence>
<comment type="caution">
    <text evidence="3">The sequence shown here is derived from an EMBL/GenBank/DDBJ whole genome shotgun (WGS) entry which is preliminary data.</text>
</comment>
<accession>A0AA38CQY8</accession>
<dbReference type="PANTHER" id="PTHR35311">
    <property type="entry name" value="KINETOCHORE-ASSOCIATED PROTEIN KNL-2 HOMOLOG"/>
    <property type="match status" value="1"/>
</dbReference>
<dbReference type="OMA" id="NTHEVGY"/>
<dbReference type="Proteomes" id="UP000824469">
    <property type="component" value="Unassembled WGS sequence"/>
</dbReference>
<organism evidence="3 4">
    <name type="scientific">Taxus chinensis</name>
    <name type="common">Chinese yew</name>
    <name type="synonym">Taxus wallichiana var. chinensis</name>
    <dbReference type="NCBI Taxonomy" id="29808"/>
    <lineage>
        <taxon>Eukaryota</taxon>
        <taxon>Viridiplantae</taxon>
        <taxon>Streptophyta</taxon>
        <taxon>Embryophyta</taxon>
        <taxon>Tracheophyta</taxon>
        <taxon>Spermatophyta</taxon>
        <taxon>Pinopsida</taxon>
        <taxon>Pinidae</taxon>
        <taxon>Conifers II</taxon>
        <taxon>Cupressales</taxon>
        <taxon>Taxaceae</taxon>
        <taxon>Taxus</taxon>
    </lineage>
</organism>
<proteinExistence type="predicted"/>
<dbReference type="PANTHER" id="PTHR35311:SF1">
    <property type="entry name" value="PROTEIN EMBRYO DEFECTIVE 1674"/>
    <property type="match status" value="1"/>
</dbReference>
<dbReference type="EMBL" id="JAHRHJ020000008">
    <property type="protein sequence ID" value="KAH9304775.1"/>
    <property type="molecule type" value="Genomic_DNA"/>
</dbReference>
<protein>
    <recommendedName>
        <fullName evidence="2">SANTA domain-containing protein</fullName>
    </recommendedName>
</protein>
<dbReference type="Pfam" id="PF09133">
    <property type="entry name" value="SANTA"/>
    <property type="match status" value="1"/>
</dbReference>
<dbReference type="InterPro" id="IPR015216">
    <property type="entry name" value="SANTA"/>
</dbReference>
<reference evidence="3 4" key="1">
    <citation type="journal article" date="2021" name="Nat. Plants">
        <title>The Taxus genome provides insights into paclitaxel biosynthesis.</title>
        <authorList>
            <person name="Xiong X."/>
            <person name="Gou J."/>
            <person name="Liao Q."/>
            <person name="Li Y."/>
            <person name="Zhou Q."/>
            <person name="Bi G."/>
            <person name="Li C."/>
            <person name="Du R."/>
            <person name="Wang X."/>
            <person name="Sun T."/>
            <person name="Guo L."/>
            <person name="Liang H."/>
            <person name="Lu P."/>
            <person name="Wu Y."/>
            <person name="Zhang Z."/>
            <person name="Ro D.K."/>
            <person name="Shang Y."/>
            <person name="Huang S."/>
            <person name="Yan J."/>
        </authorList>
    </citation>
    <scope>NUCLEOTIDE SEQUENCE [LARGE SCALE GENOMIC DNA]</scope>
    <source>
        <strain evidence="3">Ta-2019</strain>
    </source>
</reference>
<evidence type="ECO:0000313" key="4">
    <source>
        <dbReference type="Proteomes" id="UP000824469"/>
    </source>
</evidence>
<feature type="non-terminal residue" evidence="3">
    <location>
        <position position="1"/>
    </location>
</feature>
<feature type="region of interest" description="Disordered" evidence="1">
    <location>
        <begin position="612"/>
        <end position="643"/>
    </location>
</feature>
<gene>
    <name evidence="3" type="ORF">KI387_009179</name>
</gene>